<dbReference type="EMBL" id="LR899015">
    <property type="protein sequence ID" value="CAD7093858.1"/>
    <property type="molecule type" value="Genomic_DNA"/>
</dbReference>
<protein>
    <submittedName>
        <fullName evidence="1">Uncharacterized protein</fullName>
    </submittedName>
</protein>
<evidence type="ECO:0000313" key="1">
    <source>
        <dbReference type="EMBL" id="CAD7093858.1"/>
    </source>
</evidence>
<gene>
    <name evidence="1" type="ORF">HERILL_LOCUS16116</name>
</gene>
<proteinExistence type="predicted"/>
<organism evidence="1 2">
    <name type="scientific">Hermetia illucens</name>
    <name type="common">Black soldier fly</name>
    <dbReference type="NCBI Taxonomy" id="343691"/>
    <lineage>
        <taxon>Eukaryota</taxon>
        <taxon>Metazoa</taxon>
        <taxon>Ecdysozoa</taxon>
        <taxon>Arthropoda</taxon>
        <taxon>Hexapoda</taxon>
        <taxon>Insecta</taxon>
        <taxon>Pterygota</taxon>
        <taxon>Neoptera</taxon>
        <taxon>Endopterygota</taxon>
        <taxon>Diptera</taxon>
        <taxon>Brachycera</taxon>
        <taxon>Stratiomyomorpha</taxon>
        <taxon>Stratiomyidae</taxon>
        <taxon>Hermetiinae</taxon>
        <taxon>Hermetia</taxon>
    </lineage>
</organism>
<name>A0A7R8Z3F1_HERIL</name>
<sequence length="166" mass="19999">MLQKLPYIRTATSALDQLAIHTSRRNHQQNHCKRNVKDPKGQYSTQFFEIRLRRPQEARRTCKESHPTVYNLKMHNQTLLKDYTSFYETALDLIERFRQILKELDHEKRPPQHVANQHQITIPYVWSKLKRQNYLKSPSFHELSQVLLDENSKLRDIYLAQTYLPR</sequence>
<dbReference type="AlphaFoldDB" id="A0A7R8Z3F1"/>
<reference evidence="1 2" key="1">
    <citation type="submission" date="2020-11" db="EMBL/GenBank/DDBJ databases">
        <authorList>
            <person name="Wallbank WR R."/>
            <person name="Pardo Diaz C."/>
            <person name="Kozak K."/>
            <person name="Martin S."/>
            <person name="Jiggins C."/>
            <person name="Moest M."/>
            <person name="Warren A I."/>
            <person name="Generalovic N T."/>
            <person name="Byers J.R.P. K."/>
            <person name="Montejo-Kovacevich G."/>
            <person name="Yen C E."/>
        </authorList>
    </citation>
    <scope>NUCLEOTIDE SEQUENCE [LARGE SCALE GENOMIC DNA]</scope>
</reference>
<keyword evidence="2" id="KW-1185">Reference proteome</keyword>
<evidence type="ECO:0000313" key="2">
    <source>
        <dbReference type="Proteomes" id="UP000594454"/>
    </source>
</evidence>
<dbReference type="Proteomes" id="UP000594454">
    <property type="component" value="Chromosome 7"/>
</dbReference>
<accession>A0A7R8Z3F1</accession>
<dbReference type="InParanoid" id="A0A7R8Z3F1"/>